<evidence type="ECO:0000256" key="1">
    <source>
        <dbReference type="ARBA" id="ARBA00022723"/>
    </source>
</evidence>
<dbReference type="RefSeq" id="XP_044543041.1">
    <property type="nucleotide sequence ID" value="XM_044687442.1"/>
</dbReference>
<name>A0AA88KIF5_NAELO</name>
<dbReference type="GeneID" id="68104206"/>
<protein>
    <recommendedName>
        <fullName evidence="6">MYND-type domain-containing protein</fullName>
    </recommendedName>
</protein>
<dbReference type="EMBL" id="PYSW02000050">
    <property type="protein sequence ID" value="KAG2373867.1"/>
    <property type="molecule type" value="Genomic_DNA"/>
</dbReference>
<dbReference type="Gene3D" id="6.10.140.2220">
    <property type="match status" value="1"/>
</dbReference>
<evidence type="ECO:0000256" key="5">
    <source>
        <dbReference type="SAM" id="MobiDB-lite"/>
    </source>
</evidence>
<feature type="compositionally biased region" description="Polar residues" evidence="5">
    <location>
        <begin position="483"/>
        <end position="503"/>
    </location>
</feature>
<keyword evidence="1" id="KW-0479">Metal-binding</keyword>
<dbReference type="Proteomes" id="UP000816034">
    <property type="component" value="Unassembled WGS sequence"/>
</dbReference>
<dbReference type="GO" id="GO:0008270">
    <property type="term" value="F:zinc ion binding"/>
    <property type="evidence" value="ECO:0007669"/>
    <property type="project" value="UniProtKB-KW"/>
</dbReference>
<comment type="caution">
    <text evidence="7">The sequence shown here is derived from an EMBL/GenBank/DDBJ whole genome shotgun (WGS) entry which is preliminary data.</text>
</comment>
<evidence type="ECO:0000313" key="8">
    <source>
        <dbReference type="Proteomes" id="UP000816034"/>
    </source>
</evidence>
<dbReference type="InterPro" id="IPR002893">
    <property type="entry name" value="Znf_MYND"/>
</dbReference>
<dbReference type="PROSITE" id="PS01360">
    <property type="entry name" value="ZF_MYND_1"/>
    <property type="match status" value="1"/>
</dbReference>
<keyword evidence="3" id="KW-0862">Zinc</keyword>
<feature type="region of interest" description="Disordered" evidence="5">
    <location>
        <begin position="473"/>
        <end position="503"/>
    </location>
</feature>
<gene>
    <name evidence="7" type="ORF">C9374_011752</name>
</gene>
<dbReference type="Pfam" id="PF01753">
    <property type="entry name" value="zf-MYND"/>
    <property type="match status" value="1"/>
</dbReference>
<dbReference type="AlphaFoldDB" id="A0AA88KIF5"/>
<organism evidence="7 8">
    <name type="scientific">Naegleria lovaniensis</name>
    <name type="common">Amoeba</name>
    <dbReference type="NCBI Taxonomy" id="51637"/>
    <lineage>
        <taxon>Eukaryota</taxon>
        <taxon>Discoba</taxon>
        <taxon>Heterolobosea</taxon>
        <taxon>Tetramitia</taxon>
        <taxon>Eutetramitia</taxon>
        <taxon>Vahlkampfiidae</taxon>
        <taxon>Naegleria</taxon>
    </lineage>
</organism>
<evidence type="ECO:0000256" key="3">
    <source>
        <dbReference type="ARBA" id="ARBA00022833"/>
    </source>
</evidence>
<dbReference type="PROSITE" id="PS50865">
    <property type="entry name" value="ZF_MYND_2"/>
    <property type="match status" value="1"/>
</dbReference>
<dbReference type="SUPFAM" id="SSF144232">
    <property type="entry name" value="HIT/MYND zinc finger-like"/>
    <property type="match status" value="1"/>
</dbReference>
<evidence type="ECO:0000313" key="7">
    <source>
        <dbReference type="EMBL" id="KAG2373867.1"/>
    </source>
</evidence>
<reference evidence="7 8" key="1">
    <citation type="journal article" date="2018" name="BMC Genomics">
        <title>The genome of Naegleria lovaniensis, the basis for a comparative approach to unravel pathogenicity factors of the human pathogenic amoeba N. fowleri.</title>
        <authorList>
            <person name="Liechti N."/>
            <person name="Schurch N."/>
            <person name="Bruggmann R."/>
            <person name="Wittwer M."/>
        </authorList>
    </citation>
    <scope>NUCLEOTIDE SEQUENCE [LARGE SCALE GENOMIC DNA]</scope>
    <source>
        <strain evidence="7 8">ATCC 30569</strain>
    </source>
</reference>
<keyword evidence="2 4" id="KW-0863">Zinc-finger</keyword>
<feature type="domain" description="MYND-type" evidence="6">
    <location>
        <begin position="505"/>
        <end position="541"/>
    </location>
</feature>
<evidence type="ECO:0000256" key="2">
    <source>
        <dbReference type="ARBA" id="ARBA00022771"/>
    </source>
</evidence>
<evidence type="ECO:0000259" key="6">
    <source>
        <dbReference type="PROSITE" id="PS50865"/>
    </source>
</evidence>
<evidence type="ECO:0000256" key="4">
    <source>
        <dbReference type="PROSITE-ProRule" id="PRU00134"/>
    </source>
</evidence>
<sequence>MSDFNFHYMKHQAEMSGKSGLNNEILELQKQMESLGMMKKEKKTTIDETNCMFCAMHTRNPQVLKNFFLNWHKVATNSDILLTPLSSLTIQLASCGSENLQYFVEIECINAFIELMTSKIRYSPFYCVRNINVLTRDRPGLVFLKLLDQKSERLSVQVLVKKLIQVMYEQFTLEKRECLLIFANICQFIISEDALDEDFYVEKVYNLAQELKSYLLEFGLFKAFVHCLKLMNGTQFRAEIGDCENMDEMENLPKDLYYKYGNDYVDATKFNNGVHQEDCLSRAQCYIGRTPFEQAAMTDFHRSLAKSIYKFSRVKFNKSKAVPHFSESASEFWTLALQLLKNTTDYATQCYLMGALCSFDQNGYFKEMAPQMIWNHLKGLPLFNESKMKDRDSKVGWKTKCGILPEAGWLANTRWVQLNGELEPEYHEFDLRLEHFSKNLRQMVSRVVSNEDIEREEEEHAKQAATLNKETLQEVDQPKKTFHSSSLKKSTNITSRTLGSSSPLCEGCGKQASKRCSQCHSAYFCSAECMKKCWPEHKKTCVKKQ</sequence>
<accession>A0AA88KIF5</accession>
<proteinExistence type="predicted"/>
<keyword evidence="8" id="KW-1185">Reference proteome</keyword>